<evidence type="ECO:0000313" key="4">
    <source>
        <dbReference type="Proteomes" id="UP000295124"/>
    </source>
</evidence>
<dbReference type="AlphaFoldDB" id="A0A4R4ZL76"/>
<evidence type="ECO:0000313" key="3">
    <source>
        <dbReference type="EMBL" id="TDD58836.1"/>
    </source>
</evidence>
<feature type="compositionally biased region" description="Basic and acidic residues" evidence="1">
    <location>
        <begin position="30"/>
        <end position="47"/>
    </location>
</feature>
<dbReference type="Gene3D" id="3.40.1350.10">
    <property type="match status" value="1"/>
</dbReference>
<sequence length="525" mass="58622">MASRGKNTDWRRAAEAQRRANERTQAQAAREFERQRKALEKEQREAYVQSRLDEADRLTAQAEHRVGELSGLLARSLKGPPPRIDFNSLLRRRTVVRLDLGDDARPAPEPGWGNYAPFPPGALSRLFGGEGRYARRQAEAERAFARDVEAHKAAEAARLGRVANLRSQQAREQGAEDAETAKHNDEIKLFAQRVRAGDRLAVSRYFKMLIERTPDPRGFPTRRLAGYVPESNLLALEWRIPGVEIIPDKKTFKYIKTRDAIESTPRPIADVRKLYQQLVAQMALRALQVVFSAAERELVTTVVFNGIVKAIDPSTGQTIKPCLITLRATRDQFEGLVLEKLDPVACIRKYFAAEVSPHPDELQAVQPVMTFDKADPRVIDAVDIISGIDKRPNLLELTPKEFEHFIQNLFNRMGFDTLLFKADGDGGVDCVAYDPTPIRGGKYVIQVKLYRKTVQPAAVRDLYGTMQHEGATTGILITTSGYGPSSYTFANGKPLQLIDATGLLALCKEFNIPARIVPTSAKPTP</sequence>
<dbReference type="Proteomes" id="UP000295124">
    <property type="component" value="Unassembled WGS sequence"/>
</dbReference>
<organism evidence="3 4">
    <name type="scientific">Kribbella antibiotica</name>
    <dbReference type="NCBI Taxonomy" id="190195"/>
    <lineage>
        <taxon>Bacteria</taxon>
        <taxon>Bacillati</taxon>
        <taxon>Actinomycetota</taxon>
        <taxon>Actinomycetes</taxon>
        <taxon>Propionibacteriales</taxon>
        <taxon>Kribbellaceae</taxon>
        <taxon>Kribbella</taxon>
    </lineage>
</organism>
<keyword evidence="4" id="KW-1185">Reference proteome</keyword>
<gene>
    <name evidence="3" type="ORF">E1263_17310</name>
</gene>
<dbReference type="SUPFAM" id="SSF52980">
    <property type="entry name" value="Restriction endonuclease-like"/>
    <property type="match status" value="1"/>
</dbReference>
<dbReference type="InterPro" id="IPR011856">
    <property type="entry name" value="tRNA_endonuc-like_dom_sf"/>
</dbReference>
<protein>
    <submittedName>
        <fullName evidence="3">Restriction endonuclease</fullName>
    </submittedName>
</protein>
<feature type="domain" description="Restriction endonuclease type IV Mrr" evidence="2">
    <location>
        <begin position="395"/>
        <end position="507"/>
    </location>
</feature>
<dbReference type="GO" id="GO:0015666">
    <property type="term" value="F:restriction endodeoxyribonuclease activity"/>
    <property type="evidence" value="ECO:0007669"/>
    <property type="project" value="TreeGrafter"/>
</dbReference>
<name>A0A4R4ZL76_9ACTN</name>
<dbReference type="PANTHER" id="PTHR30015:SF7">
    <property type="entry name" value="TYPE IV METHYL-DIRECTED RESTRICTION ENZYME ECOKMRR"/>
    <property type="match status" value="1"/>
</dbReference>
<dbReference type="OrthoDB" id="3206608at2"/>
<dbReference type="RefSeq" id="WP_132168537.1">
    <property type="nucleotide sequence ID" value="NZ_SMKX01000044.1"/>
</dbReference>
<dbReference type="InterPro" id="IPR007560">
    <property type="entry name" value="Restrct_endonuc_IV_Mrr"/>
</dbReference>
<keyword evidence="3" id="KW-0378">Hydrolase</keyword>
<proteinExistence type="predicted"/>
<dbReference type="GO" id="GO:0009307">
    <property type="term" value="P:DNA restriction-modification system"/>
    <property type="evidence" value="ECO:0007669"/>
    <property type="project" value="InterPro"/>
</dbReference>
<dbReference type="InterPro" id="IPR011335">
    <property type="entry name" value="Restrct_endonuc-II-like"/>
</dbReference>
<evidence type="ECO:0000259" key="2">
    <source>
        <dbReference type="Pfam" id="PF04471"/>
    </source>
</evidence>
<keyword evidence="3" id="KW-0540">Nuclease</keyword>
<keyword evidence="3" id="KW-0255">Endonuclease</keyword>
<dbReference type="Pfam" id="PF04471">
    <property type="entry name" value="Mrr_cat"/>
    <property type="match status" value="1"/>
</dbReference>
<dbReference type="GO" id="GO:0003677">
    <property type="term" value="F:DNA binding"/>
    <property type="evidence" value="ECO:0007669"/>
    <property type="project" value="InterPro"/>
</dbReference>
<feature type="compositionally biased region" description="Basic and acidic residues" evidence="1">
    <location>
        <begin position="1"/>
        <end position="22"/>
    </location>
</feature>
<dbReference type="InterPro" id="IPR052906">
    <property type="entry name" value="Type_IV_Methyl-Rstrct_Enzyme"/>
</dbReference>
<feature type="region of interest" description="Disordered" evidence="1">
    <location>
        <begin position="1"/>
        <end position="47"/>
    </location>
</feature>
<reference evidence="3 4" key="1">
    <citation type="submission" date="2019-03" db="EMBL/GenBank/DDBJ databases">
        <title>Draft genome sequences of novel Actinobacteria.</title>
        <authorList>
            <person name="Sahin N."/>
            <person name="Ay H."/>
            <person name="Saygin H."/>
        </authorList>
    </citation>
    <scope>NUCLEOTIDE SEQUENCE [LARGE SCALE GENOMIC DNA]</scope>
    <source>
        <strain evidence="3 4">JCM 13523</strain>
    </source>
</reference>
<comment type="caution">
    <text evidence="3">The sequence shown here is derived from an EMBL/GenBank/DDBJ whole genome shotgun (WGS) entry which is preliminary data.</text>
</comment>
<accession>A0A4R4ZL76</accession>
<dbReference type="EMBL" id="SMKX01000044">
    <property type="protein sequence ID" value="TDD58836.1"/>
    <property type="molecule type" value="Genomic_DNA"/>
</dbReference>
<evidence type="ECO:0000256" key="1">
    <source>
        <dbReference type="SAM" id="MobiDB-lite"/>
    </source>
</evidence>
<dbReference type="PANTHER" id="PTHR30015">
    <property type="entry name" value="MRR RESTRICTION SYSTEM PROTEIN"/>
    <property type="match status" value="1"/>
</dbReference>